<dbReference type="PANTHER" id="PTHR42815">
    <property type="entry name" value="FAD-BINDING, PUTATIVE (AFU_ORTHOLOGUE AFUA_6G07600)-RELATED"/>
    <property type="match status" value="1"/>
</dbReference>
<reference evidence="1 2" key="1">
    <citation type="submission" date="2022-04" db="EMBL/GenBank/DDBJ databases">
        <title>Genome sequence of soybean root-associated Caulobacter segnis RL271.</title>
        <authorList>
            <person name="Longley R."/>
            <person name="Bonito G."/>
            <person name="Trigodet F."/>
            <person name="Crosson S."/>
            <person name="Fiebig A."/>
        </authorList>
    </citation>
    <scope>NUCLEOTIDE SEQUENCE [LARGE SCALE GENOMIC DNA]</scope>
    <source>
        <strain evidence="1 2">RL271</strain>
    </source>
</reference>
<dbReference type="Gene3D" id="2.30.110.10">
    <property type="entry name" value="Electron Transport, Fmn-binding Protein, Chain A"/>
    <property type="match status" value="1"/>
</dbReference>
<dbReference type="PANTHER" id="PTHR42815:SF2">
    <property type="entry name" value="FAD-BINDING, PUTATIVE (AFU_ORTHOLOGUE AFUA_6G07600)-RELATED"/>
    <property type="match status" value="1"/>
</dbReference>
<keyword evidence="2" id="KW-1185">Reference proteome</keyword>
<gene>
    <name evidence="1" type="ORF">MZV50_16170</name>
</gene>
<dbReference type="SUPFAM" id="SSF50475">
    <property type="entry name" value="FMN-binding split barrel"/>
    <property type="match status" value="1"/>
</dbReference>
<dbReference type="InterPro" id="IPR012349">
    <property type="entry name" value="Split_barrel_FMN-bd"/>
</dbReference>
<evidence type="ECO:0000313" key="2">
    <source>
        <dbReference type="Proteomes" id="UP001057520"/>
    </source>
</evidence>
<dbReference type="EMBL" id="CP096040">
    <property type="protein sequence ID" value="USQ94139.1"/>
    <property type="molecule type" value="Genomic_DNA"/>
</dbReference>
<dbReference type="Proteomes" id="UP001057520">
    <property type="component" value="Chromosome"/>
</dbReference>
<sequence length="308" mass="33190">MDQPFHGGELAAQARAGLHAPGMTGIRPFMPDQHRDFFGLLPYLFIATVDEAGWPVATVLTGQPGFISSPDPTTLMISATPREGEPGHESFRAGRPFGALGLDFATRRRNRANGVIETADAGGLRLNVLQSFGNCPQYIQTRAVESAPASTVQAETVAVDAPEVLVQIADADTFFVATASGAAGVENGGVDISHRGGLPGFVKVVGGELVVPDFRGNRFFNTLGNLVADPRAALLFVDFDTGDLLHLQGRVEIDWDPPTGQSWPEGVQRQWRFKPERAWRRAAALPLRWEFGDFSPVTLMTKAWNAAA</sequence>
<proteinExistence type="predicted"/>
<protein>
    <submittedName>
        <fullName evidence="1">Pyridoxamine 5'-phosphate oxidase family protein</fullName>
    </submittedName>
</protein>
<evidence type="ECO:0000313" key="1">
    <source>
        <dbReference type="EMBL" id="USQ94139.1"/>
    </source>
</evidence>
<name>A0ABY4ZPK6_9CAUL</name>
<organism evidence="1 2">
    <name type="scientific">Caulobacter segnis</name>
    <dbReference type="NCBI Taxonomy" id="88688"/>
    <lineage>
        <taxon>Bacteria</taxon>
        <taxon>Pseudomonadati</taxon>
        <taxon>Pseudomonadota</taxon>
        <taxon>Alphaproteobacteria</taxon>
        <taxon>Caulobacterales</taxon>
        <taxon>Caulobacteraceae</taxon>
        <taxon>Caulobacter</taxon>
    </lineage>
</organism>
<accession>A0ABY4ZPK6</accession>